<evidence type="ECO:0000313" key="14">
    <source>
        <dbReference type="EMBL" id="PXX81549.1"/>
    </source>
</evidence>
<evidence type="ECO:0000256" key="8">
    <source>
        <dbReference type="PROSITE-ProRule" id="PRU00703"/>
    </source>
</evidence>
<evidence type="ECO:0000256" key="4">
    <source>
        <dbReference type="ARBA" id="ARBA00022737"/>
    </source>
</evidence>
<dbReference type="Pfam" id="PF03471">
    <property type="entry name" value="CorC_HlyC"/>
    <property type="match status" value="1"/>
</dbReference>
<evidence type="ECO:0000256" key="9">
    <source>
        <dbReference type="PROSITE-ProRule" id="PRU01193"/>
    </source>
</evidence>
<feature type="transmembrane region" description="Helical" evidence="10">
    <location>
        <begin position="6"/>
        <end position="30"/>
    </location>
</feature>
<dbReference type="InterPro" id="IPR005170">
    <property type="entry name" value="Transptr-assoc_dom"/>
</dbReference>
<dbReference type="GeneID" id="94442317"/>
<dbReference type="SUPFAM" id="SSF56176">
    <property type="entry name" value="FAD-binding/transporter-associated domain-like"/>
    <property type="match status" value="1"/>
</dbReference>
<dbReference type="Proteomes" id="UP001276902">
    <property type="component" value="Unassembled WGS sequence"/>
</dbReference>
<feature type="transmembrane region" description="Helical" evidence="10">
    <location>
        <begin position="71"/>
        <end position="90"/>
    </location>
</feature>
<dbReference type="InterPro" id="IPR000644">
    <property type="entry name" value="CBS_dom"/>
</dbReference>
<dbReference type="InterPro" id="IPR016169">
    <property type="entry name" value="FAD-bd_PCMH_sub2"/>
</dbReference>
<dbReference type="PANTHER" id="PTHR22777">
    <property type="entry name" value="HEMOLYSIN-RELATED"/>
    <property type="match status" value="1"/>
</dbReference>
<comment type="caution">
    <text evidence="13">The sequence shown here is derived from an EMBL/GenBank/DDBJ whole genome shotgun (WGS) entry which is preliminary data.</text>
</comment>
<evidence type="ECO:0000256" key="3">
    <source>
        <dbReference type="ARBA" id="ARBA00022692"/>
    </source>
</evidence>
<comment type="similarity">
    <text evidence="2">Belongs to the UPF0053 family.</text>
</comment>
<dbReference type="Gene3D" id="3.10.580.10">
    <property type="entry name" value="CBS-domain"/>
    <property type="match status" value="1"/>
</dbReference>
<name>A0A2V2FCB2_9FIRM</name>
<evidence type="ECO:0000256" key="5">
    <source>
        <dbReference type="ARBA" id="ARBA00022989"/>
    </source>
</evidence>
<dbReference type="PANTHER" id="PTHR22777:SF17">
    <property type="entry name" value="UPF0053 PROTEIN SLL0260"/>
    <property type="match status" value="1"/>
</dbReference>
<comment type="subcellular location">
    <subcellularLocation>
        <location evidence="1">Membrane</location>
        <topology evidence="1">Multi-pass membrane protein</topology>
    </subcellularLocation>
</comment>
<evidence type="ECO:0000256" key="2">
    <source>
        <dbReference type="ARBA" id="ARBA00006337"/>
    </source>
</evidence>
<dbReference type="CDD" id="cd04590">
    <property type="entry name" value="CBS_pair_CorC_HlyC_assoc"/>
    <property type="match status" value="1"/>
</dbReference>
<dbReference type="STRING" id="1034346.GCA_000313565_00157"/>
<evidence type="ECO:0000256" key="7">
    <source>
        <dbReference type="ARBA" id="ARBA00023136"/>
    </source>
</evidence>
<evidence type="ECO:0000256" key="10">
    <source>
        <dbReference type="SAM" id="Phobius"/>
    </source>
</evidence>
<organism evidence="13 16">
    <name type="scientific">Dielma fastidiosa</name>
    <dbReference type="NCBI Taxonomy" id="1034346"/>
    <lineage>
        <taxon>Bacteria</taxon>
        <taxon>Bacillati</taxon>
        <taxon>Bacillota</taxon>
        <taxon>Erysipelotrichia</taxon>
        <taxon>Erysipelotrichales</taxon>
        <taxon>Erysipelotrichaceae</taxon>
        <taxon>Dielma</taxon>
    </lineage>
</organism>
<evidence type="ECO:0000256" key="1">
    <source>
        <dbReference type="ARBA" id="ARBA00004141"/>
    </source>
</evidence>
<feature type="transmembrane region" description="Helical" evidence="10">
    <location>
        <begin position="124"/>
        <end position="149"/>
    </location>
</feature>
<dbReference type="RefSeq" id="WP_022936464.1">
    <property type="nucleotide sequence ID" value="NZ_BAABZA010000001.1"/>
</dbReference>
<evidence type="ECO:0000313" key="15">
    <source>
        <dbReference type="Proteomes" id="UP000247612"/>
    </source>
</evidence>
<feature type="domain" description="CNNM transmembrane" evidence="12">
    <location>
        <begin position="2"/>
        <end position="187"/>
    </location>
</feature>
<dbReference type="GO" id="GO:0005886">
    <property type="term" value="C:plasma membrane"/>
    <property type="evidence" value="ECO:0007669"/>
    <property type="project" value="TreeGrafter"/>
</dbReference>
<dbReference type="Gene3D" id="3.30.465.10">
    <property type="match status" value="1"/>
</dbReference>
<dbReference type="EMBL" id="QJKH01000001">
    <property type="protein sequence ID" value="PXX81549.1"/>
    <property type="molecule type" value="Genomic_DNA"/>
</dbReference>
<dbReference type="EMBL" id="JALDAW010000008">
    <property type="protein sequence ID" value="MDY5167021.1"/>
    <property type="molecule type" value="Genomic_DNA"/>
</dbReference>
<dbReference type="SMART" id="SM01091">
    <property type="entry name" value="CorC_HlyC"/>
    <property type="match status" value="1"/>
</dbReference>
<evidence type="ECO:0000313" key="13">
    <source>
        <dbReference type="EMBL" id="MDY5167021.1"/>
    </source>
</evidence>
<dbReference type="AlphaFoldDB" id="A0A2V2FCB2"/>
<dbReference type="Pfam" id="PF01595">
    <property type="entry name" value="CNNM"/>
    <property type="match status" value="1"/>
</dbReference>
<dbReference type="InterPro" id="IPR046342">
    <property type="entry name" value="CBS_dom_sf"/>
</dbReference>
<evidence type="ECO:0000259" key="12">
    <source>
        <dbReference type="PROSITE" id="PS51846"/>
    </source>
</evidence>
<keyword evidence="15" id="KW-1185">Reference proteome</keyword>
<keyword evidence="5 9" id="KW-1133">Transmembrane helix</keyword>
<dbReference type="InterPro" id="IPR044751">
    <property type="entry name" value="Ion_transp-like_CBS"/>
</dbReference>
<dbReference type="InterPro" id="IPR036318">
    <property type="entry name" value="FAD-bd_PCMH-like_sf"/>
</dbReference>
<dbReference type="InterPro" id="IPR002550">
    <property type="entry name" value="CNNM"/>
</dbReference>
<dbReference type="PROSITE" id="PS51371">
    <property type="entry name" value="CBS"/>
    <property type="match status" value="2"/>
</dbReference>
<evidence type="ECO:0000259" key="11">
    <source>
        <dbReference type="PROSITE" id="PS51371"/>
    </source>
</evidence>
<accession>A0A2V2FCB2</accession>
<dbReference type="PROSITE" id="PS51846">
    <property type="entry name" value="CNNM"/>
    <property type="match status" value="1"/>
</dbReference>
<keyword evidence="6 8" id="KW-0129">CBS domain</keyword>
<dbReference type="SUPFAM" id="SSF54631">
    <property type="entry name" value="CBS-domain pair"/>
    <property type="match status" value="1"/>
</dbReference>
<dbReference type="Pfam" id="PF00571">
    <property type="entry name" value="CBS"/>
    <property type="match status" value="2"/>
</dbReference>
<sequence length="424" mass="48530">MEDVPLSSLLIVLILCVLFSGFFSATETAYSTCNKIRLRQMANRGNKRAESVLEFCETYDKLISTILVGNNFVNILATTVATVLFTALFLNNGPSISTAVMTIVILLFGEITPKTIAKEYADEFAMFAYPLLKFIFVILTPFTFIFNLWQKLVMLLFKSSDKQGMTGEELITMIEEVEKDGNIEKEESELIRSAIEFSDVDIEDIYTPRVDVIAVDIDDTLDEITEKFEENHFSRLPVYKDTIDNIIGFIHQRDFYELDKEHEALTSIIQTPLYLPLTTPISDALKQLQKSKVHLAVVCDEFGGTAGIITLEDIIEELVGEIWDEHDEVVDEIIQLDEKTYKIAGTANIDDIFDLFHLYEEDIYTSNTLSGWIIEFFEKMPSVGEEFDFKTMHIKILEADDRKIKWVQINEQESLDESEKNEKD</sequence>
<proteinExistence type="inferred from homology"/>
<dbReference type="OrthoDB" id="9798188at2"/>
<reference evidence="14 15" key="1">
    <citation type="submission" date="2018-05" db="EMBL/GenBank/DDBJ databases">
        <title>Genomic Encyclopedia of Type Strains, Phase IV (KMG-IV): sequencing the most valuable type-strain genomes for metagenomic binning, comparative biology and taxonomic classification.</title>
        <authorList>
            <person name="Goeker M."/>
        </authorList>
    </citation>
    <scope>NUCLEOTIDE SEQUENCE [LARGE SCALE GENOMIC DNA]</scope>
    <source>
        <strain evidence="14 15">JC118</strain>
    </source>
</reference>
<dbReference type="SMART" id="SM00116">
    <property type="entry name" value="CBS"/>
    <property type="match status" value="2"/>
</dbReference>
<keyword evidence="3 9" id="KW-0812">Transmembrane</keyword>
<gene>
    <name evidence="14" type="ORF">DES51_101158</name>
    <name evidence="13" type="ORF">MQE39_02625</name>
</gene>
<keyword evidence="4" id="KW-0677">Repeat</keyword>
<feature type="transmembrane region" description="Helical" evidence="10">
    <location>
        <begin position="96"/>
        <end position="112"/>
    </location>
</feature>
<evidence type="ECO:0000256" key="6">
    <source>
        <dbReference type="ARBA" id="ARBA00023122"/>
    </source>
</evidence>
<evidence type="ECO:0000313" key="16">
    <source>
        <dbReference type="Proteomes" id="UP001276902"/>
    </source>
</evidence>
<dbReference type="Proteomes" id="UP000247612">
    <property type="component" value="Unassembled WGS sequence"/>
</dbReference>
<protein>
    <submittedName>
        <fullName evidence="13">Hemolysin family protein</fullName>
    </submittedName>
    <submittedName>
        <fullName evidence="14">Mg2+/Co2+ transporter CorB</fullName>
    </submittedName>
</protein>
<keyword evidence="7 9" id="KW-0472">Membrane</keyword>
<feature type="domain" description="CBS" evidence="11">
    <location>
        <begin position="268"/>
        <end position="328"/>
    </location>
</feature>
<dbReference type="FunFam" id="3.10.580.10:FF:000002">
    <property type="entry name" value="Magnesium/cobalt efflux protein CorC"/>
    <property type="match status" value="1"/>
</dbReference>
<reference evidence="13" key="2">
    <citation type="submission" date="2022-03" db="EMBL/GenBank/DDBJ databases">
        <title>First case of bacteraemia caused by Dielma fastidiosa in a patient hospitalised with diverticulitis.</title>
        <authorList>
            <person name="Forman-Ankjaer B."/>
            <person name="Hvid-Jensen F."/>
            <person name="Kobel C.M."/>
            <person name="Greve T."/>
        </authorList>
    </citation>
    <scope>NUCLEOTIDE SEQUENCE</scope>
    <source>
        <strain evidence="13">AUH_DF_2021</strain>
    </source>
</reference>
<dbReference type="GO" id="GO:0050660">
    <property type="term" value="F:flavin adenine dinucleotide binding"/>
    <property type="evidence" value="ECO:0007669"/>
    <property type="project" value="InterPro"/>
</dbReference>
<feature type="domain" description="CBS" evidence="11">
    <location>
        <begin position="206"/>
        <end position="265"/>
    </location>
</feature>